<accession>F5YB22</accession>
<dbReference type="KEGG" id="taz:TREAZ_3048"/>
<dbReference type="eggNOG" id="COG2755">
    <property type="taxonomic scope" value="Bacteria"/>
</dbReference>
<dbReference type="InParanoid" id="F5YB22"/>
<dbReference type="OrthoDB" id="341917at2"/>
<evidence type="ECO:0000313" key="2">
    <source>
        <dbReference type="EMBL" id="AEF81817.1"/>
    </source>
</evidence>
<evidence type="ECO:0000313" key="3">
    <source>
        <dbReference type="Proteomes" id="UP000009222"/>
    </source>
</evidence>
<keyword evidence="3" id="KW-1185">Reference proteome</keyword>
<evidence type="ECO:0000259" key="1">
    <source>
        <dbReference type="Pfam" id="PF16410"/>
    </source>
</evidence>
<organism evidence="2 3">
    <name type="scientific">Leadbettera azotonutricia (strain ATCC BAA-888 / DSM 13862 / ZAS-9)</name>
    <name type="common">Treponema azotonutricium</name>
    <dbReference type="NCBI Taxonomy" id="545695"/>
    <lineage>
        <taxon>Bacteria</taxon>
        <taxon>Pseudomonadati</taxon>
        <taxon>Spirochaetota</taxon>
        <taxon>Spirochaetia</taxon>
        <taxon>Spirochaetales</taxon>
        <taxon>Breznakiellaceae</taxon>
        <taxon>Leadbettera</taxon>
    </lineage>
</organism>
<dbReference type="RefSeq" id="WP_015712503.1">
    <property type="nucleotide sequence ID" value="NC_015577.1"/>
</dbReference>
<feature type="domain" description="DUF5018" evidence="1">
    <location>
        <begin position="30"/>
        <end position="114"/>
    </location>
</feature>
<reference evidence="2 3" key="2">
    <citation type="journal article" date="2011" name="ISME J.">
        <title>RNA-seq reveals cooperative metabolic interactions between two termite-gut spirochete species in co-culture.</title>
        <authorList>
            <person name="Rosenthal A.Z."/>
            <person name="Matson E.G."/>
            <person name="Eldar A."/>
            <person name="Leadbetter J.R."/>
        </authorList>
    </citation>
    <scope>NUCLEOTIDE SEQUENCE [LARGE SCALE GENOMIC DNA]</scope>
    <source>
        <strain evidence="3">ATCC BAA-888 / DSM 13862 / ZAS-9</strain>
    </source>
</reference>
<dbReference type="AlphaFoldDB" id="F5YB22"/>
<dbReference type="Proteomes" id="UP000009222">
    <property type="component" value="Chromosome"/>
</dbReference>
<dbReference type="Gene3D" id="2.60.40.2340">
    <property type="match status" value="1"/>
</dbReference>
<sequence>MNHSIKLTIALAVVCIVFSLLGCTDPVNPKSNEKAMTAFKIGENDGVINDVDKTVGVIVSYGIDAAHLTPIVSISAGASLLPLSGTEQNFTNPVEYTLTAEDGTTQNYTVTVIVKGQAGITITGPQDQDILVTGFVGTKPVLSRSGKDSIPKDLTLFVDDANYTIVEWYINGIKKNANPANSITIRSAEYPLKEDHTITVVVYRGIVPYSKLFTFEVQE</sequence>
<gene>
    <name evidence="2" type="ordered locus">TREAZ_3048</name>
</gene>
<dbReference type="HOGENOM" id="CLU_1260984_0_0_12"/>
<dbReference type="EMBL" id="CP001841">
    <property type="protein sequence ID" value="AEF81817.1"/>
    <property type="molecule type" value="Genomic_DNA"/>
</dbReference>
<dbReference type="Pfam" id="PF16410">
    <property type="entry name" value="DUF5018"/>
    <property type="match status" value="1"/>
</dbReference>
<reference evidence="3" key="1">
    <citation type="submission" date="2009-12" db="EMBL/GenBank/DDBJ databases">
        <title>Complete sequence of Treponema azotonutricium strain ZAS-9.</title>
        <authorList>
            <person name="Tetu S.G."/>
            <person name="Matson E."/>
            <person name="Ren Q."/>
            <person name="Seshadri R."/>
            <person name="Elbourne L."/>
            <person name="Hassan K.A."/>
            <person name="Durkin A."/>
            <person name="Radune D."/>
            <person name="Mohamoud Y."/>
            <person name="Shay R."/>
            <person name="Jin S."/>
            <person name="Zhang X."/>
            <person name="Lucey K."/>
            <person name="Ballor N.R."/>
            <person name="Ottesen E."/>
            <person name="Rosenthal R."/>
            <person name="Allen A."/>
            <person name="Leadbetter J.R."/>
            <person name="Paulsen I.T."/>
        </authorList>
    </citation>
    <scope>NUCLEOTIDE SEQUENCE [LARGE SCALE GENOMIC DNA]</scope>
    <source>
        <strain evidence="3">ATCC BAA-888 / DSM 13862 / ZAS-9</strain>
    </source>
</reference>
<dbReference type="PROSITE" id="PS51257">
    <property type="entry name" value="PROKAR_LIPOPROTEIN"/>
    <property type="match status" value="1"/>
</dbReference>
<dbReference type="InterPro" id="IPR032186">
    <property type="entry name" value="DUF5018"/>
</dbReference>
<proteinExistence type="predicted"/>
<name>F5YB22_LEAAZ</name>
<dbReference type="STRING" id="545695.TREAZ_3048"/>
<protein>
    <submittedName>
        <fullName evidence="2">Putative lipoprotein</fullName>
    </submittedName>
</protein>
<keyword evidence="2" id="KW-0449">Lipoprotein</keyword>